<dbReference type="Proteomes" id="UP000634136">
    <property type="component" value="Unassembled WGS sequence"/>
</dbReference>
<accession>A0A834SVM0</accession>
<dbReference type="InterPro" id="IPR019651">
    <property type="entry name" value="Glutamate_DH_NAD-spec"/>
</dbReference>
<protein>
    <submittedName>
        <fullName evidence="1">NAD-specific glutamate dehydrogenase</fullName>
    </submittedName>
</protein>
<dbReference type="AlphaFoldDB" id="A0A834SVM0"/>
<organism evidence="1 2">
    <name type="scientific">Senna tora</name>
    <dbReference type="NCBI Taxonomy" id="362788"/>
    <lineage>
        <taxon>Eukaryota</taxon>
        <taxon>Viridiplantae</taxon>
        <taxon>Streptophyta</taxon>
        <taxon>Embryophyta</taxon>
        <taxon>Tracheophyta</taxon>
        <taxon>Spermatophyta</taxon>
        <taxon>Magnoliopsida</taxon>
        <taxon>eudicotyledons</taxon>
        <taxon>Gunneridae</taxon>
        <taxon>Pentapetalae</taxon>
        <taxon>rosids</taxon>
        <taxon>fabids</taxon>
        <taxon>Fabales</taxon>
        <taxon>Fabaceae</taxon>
        <taxon>Caesalpinioideae</taxon>
        <taxon>Cassia clade</taxon>
        <taxon>Senna</taxon>
    </lineage>
</organism>
<comment type="caution">
    <text evidence="1">The sequence shown here is derived from an EMBL/GenBank/DDBJ whole genome shotgun (WGS) entry which is preliminary data.</text>
</comment>
<reference evidence="1" key="1">
    <citation type="submission" date="2020-09" db="EMBL/GenBank/DDBJ databases">
        <title>Genome-Enabled Discovery of Anthraquinone Biosynthesis in Senna tora.</title>
        <authorList>
            <person name="Kang S.-H."/>
            <person name="Pandey R.P."/>
            <person name="Lee C.-M."/>
            <person name="Sim J.-S."/>
            <person name="Jeong J.-T."/>
            <person name="Choi B.-S."/>
            <person name="Jung M."/>
            <person name="Ginzburg D."/>
            <person name="Zhao K."/>
            <person name="Won S.Y."/>
            <person name="Oh T.-J."/>
            <person name="Yu Y."/>
            <person name="Kim N.-H."/>
            <person name="Lee O.R."/>
            <person name="Lee T.-H."/>
            <person name="Bashyal P."/>
            <person name="Kim T.-S."/>
            <person name="Lee W.-H."/>
            <person name="Kawkins C."/>
            <person name="Kim C.-K."/>
            <person name="Kim J.S."/>
            <person name="Ahn B.O."/>
            <person name="Rhee S.Y."/>
            <person name="Sohng J.K."/>
        </authorList>
    </citation>
    <scope>NUCLEOTIDE SEQUENCE</scope>
    <source>
        <tissue evidence="1">Leaf</tissue>
    </source>
</reference>
<proteinExistence type="predicted"/>
<dbReference type="EMBL" id="JAAIUW010000010">
    <property type="protein sequence ID" value="KAF7811313.1"/>
    <property type="molecule type" value="Genomic_DNA"/>
</dbReference>
<keyword evidence="2" id="KW-1185">Reference proteome</keyword>
<evidence type="ECO:0000313" key="2">
    <source>
        <dbReference type="Proteomes" id="UP000634136"/>
    </source>
</evidence>
<evidence type="ECO:0000313" key="1">
    <source>
        <dbReference type="EMBL" id="KAF7811313.1"/>
    </source>
</evidence>
<name>A0A834SVM0_9FABA</name>
<sequence length="248" mass="27666">MIHQSVIKVLSSKTIRKRSSSWLVDYSHNIEATNKTSLFGGSTLRVVEENRIGQTIDPHDISRFKPQEKGKGVNNITSRWKLKQAAKQDPRCSQVSPSYSQTHQILHVAFVSSANTSNIPFSSMEKQTLILTTPRGATGTVNPPFVIFAGKVVFLGTITEKDRHIKSTTTKIKDDNVSLVAEPFILVKTIRKCRSSWLVDYLHNVEASNNTSLFGGSTLRVVEESCNDLKWPKRNVILNLGVTKFPAD</sequence>
<dbReference type="Pfam" id="PF10712">
    <property type="entry name" value="NAD-GH"/>
    <property type="match status" value="2"/>
</dbReference>
<dbReference type="OrthoDB" id="2017405at2759"/>
<gene>
    <name evidence="1" type="ORF">G2W53_032289</name>
</gene>